<evidence type="ECO:0008006" key="2">
    <source>
        <dbReference type="Google" id="ProtNLM"/>
    </source>
</evidence>
<evidence type="ECO:0000313" key="1">
    <source>
        <dbReference type="EMBL" id="SVE62343.1"/>
    </source>
</evidence>
<name>A0A383F106_9ZZZZ</name>
<gene>
    <name evidence="1" type="ORF">METZ01_LOCUS515197</name>
</gene>
<dbReference type="InterPro" id="IPR011250">
    <property type="entry name" value="OMP/PagP_B-barrel"/>
</dbReference>
<feature type="non-terminal residue" evidence="1">
    <location>
        <position position="1"/>
    </location>
</feature>
<dbReference type="AlphaFoldDB" id="A0A383F106"/>
<protein>
    <recommendedName>
        <fullName evidence="2">Outer membrane protein beta-barrel domain-containing protein</fullName>
    </recommendedName>
</protein>
<dbReference type="SUPFAM" id="SSF56925">
    <property type="entry name" value="OMPA-like"/>
    <property type="match status" value="1"/>
</dbReference>
<accession>A0A383F106</accession>
<organism evidence="1">
    <name type="scientific">marine metagenome</name>
    <dbReference type="NCBI Taxonomy" id="408172"/>
    <lineage>
        <taxon>unclassified sequences</taxon>
        <taxon>metagenomes</taxon>
        <taxon>ecological metagenomes</taxon>
    </lineage>
</organism>
<dbReference type="Gene3D" id="2.40.160.20">
    <property type="match status" value="1"/>
</dbReference>
<dbReference type="EMBL" id="UINC01230280">
    <property type="protein sequence ID" value="SVE62343.1"/>
    <property type="molecule type" value="Genomic_DNA"/>
</dbReference>
<sequence length="209" mass="23926">VFFSNHKEIKPKLVDQTAKSSDEDIVLEKAVDGKQGWFEKYGYEGRSIGFFAFEDIYQIGIVEDLNKNWLFAIMYAYLGNNSIKNNITLHNSHSVKANILSVNLMYKYSLTERIVPFIMSGASYMMTSWEDTVQKTSVDKNVILYLGGIAVGVSLYQFEHPFPIFTGIQIGIMGTYLPMSYEFDDGIVTLDDWQIRFLPQFVFTFGIPK</sequence>
<proteinExistence type="predicted"/>
<reference evidence="1" key="1">
    <citation type="submission" date="2018-05" db="EMBL/GenBank/DDBJ databases">
        <authorList>
            <person name="Lanie J.A."/>
            <person name="Ng W.-L."/>
            <person name="Kazmierczak K.M."/>
            <person name="Andrzejewski T.M."/>
            <person name="Davidsen T.M."/>
            <person name="Wayne K.J."/>
            <person name="Tettelin H."/>
            <person name="Glass J.I."/>
            <person name="Rusch D."/>
            <person name="Podicherti R."/>
            <person name="Tsui H.-C.T."/>
            <person name="Winkler M.E."/>
        </authorList>
    </citation>
    <scope>NUCLEOTIDE SEQUENCE</scope>
</reference>